<accession>A0A5S6QA78</accession>
<name>A0A5S6QA78_TRIMR</name>
<dbReference type="GO" id="GO:0008270">
    <property type="term" value="F:zinc ion binding"/>
    <property type="evidence" value="ECO:0007669"/>
    <property type="project" value="UniProtKB-KW"/>
</dbReference>
<dbReference type="PROSITE" id="PS50157">
    <property type="entry name" value="ZINC_FINGER_C2H2_2"/>
    <property type="match status" value="3"/>
</dbReference>
<dbReference type="PANTHER" id="PTHR24403:SF67">
    <property type="entry name" value="FI01116P-RELATED"/>
    <property type="match status" value="1"/>
</dbReference>
<dbReference type="WBParaSite" id="TMUE_1000004088.1">
    <property type="protein sequence ID" value="TMUE_1000004088.1"/>
    <property type="gene ID" value="WBGene00290963"/>
</dbReference>
<evidence type="ECO:0000256" key="4">
    <source>
        <dbReference type="ARBA" id="ARBA00022833"/>
    </source>
</evidence>
<dbReference type="Proteomes" id="UP000046395">
    <property type="component" value="Unassembled WGS sequence"/>
</dbReference>
<keyword evidence="3 5" id="KW-0863">Zinc-finger</keyword>
<dbReference type="AlphaFoldDB" id="A0A5S6QA78"/>
<dbReference type="SMART" id="SM00355">
    <property type="entry name" value="ZnF_C2H2"/>
    <property type="match status" value="3"/>
</dbReference>
<keyword evidence="4" id="KW-0862">Zinc</keyword>
<feature type="region of interest" description="Disordered" evidence="6">
    <location>
        <begin position="430"/>
        <end position="528"/>
    </location>
</feature>
<dbReference type="InterPro" id="IPR036236">
    <property type="entry name" value="Znf_C2H2_sf"/>
</dbReference>
<evidence type="ECO:0000313" key="8">
    <source>
        <dbReference type="Proteomes" id="UP000046395"/>
    </source>
</evidence>
<keyword evidence="1" id="KW-0479">Metal-binding</keyword>
<dbReference type="FunFam" id="3.30.160.60:FF:000112">
    <property type="entry name" value="Mds1 and evi1 complex locus protein"/>
    <property type="match status" value="1"/>
</dbReference>
<keyword evidence="8" id="KW-1185">Reference proteome</keyword>
<dbReference type="Pfam" id="PF00096">
    <property type="entry name" value="zf-C2H2"/>
    <property type="match status" value="3"/>
</dbReference>
<dbReference type="FunFam" id="3.30.160.60:FF:000159">
    <property type="entry name" value="Mds1 and evi1 complex locus protein"/>
    <property type="match status" value="1"/>
</dbReference>
<feature type="domain" description="C2H2-type" evidence="7">
    <location>
        <begin position="408"/>
        <end position="435"/>
    </location>
</feature>
<feature type="region of interest" description="Disordered" evidence="6">
    <location>
        <begin position="89"/>
        <end position="120"/>
    </location>
</feature>
<feature type="compositionally biased region" description="Acidic residues" evidence="6">
    <location>
        <begin position="477"/>
        <end position="503"/>
    </location>
</feature>
<evidence type="ECO:0000256" key="1">
    <source>
        <dbReference type="ARBA" id="ARBA00022723"/>
    </source>
</evidence>
<dbReference type="FunFam" id="3.30.160.60:FF:000653">
    <property type="entry name" value="Zinc finger protein Pegasus"/>
    <property type="match status" value="1"/>
</dbReference>
<evidence type="ECO:0000256" key="5">
    <source>
        <dbReference type="PROSITE-ProRule" id="PRU00042"/>
    </source>
</evidence>
<reference evidence="9" key="1">
    <citation type="submission" date="2019-12" db="UniProtKB">
        <authorList>
            <consortium name="WormBaseParasite"/>
        </authorList>
    </citation>
    <scope>IDENTIFICATION</scope>
</reference>
<evidence type="ECO:0000313" key="9">
    <source>
        <dbReference type="WBParaSite" id="TMUE_1000004088.1"/>
    </source>
</evidence>
<keyword evidence="2" id="KW-0677">Repeat</keyword>
<feature type="compositionally biased region" description="Low complexity" evidence="6">
    <location>
        <begin position="102"/>
        <end position="112"/>
    </location>
</feature>
<dbReference type="InterPro" id="IPR013087">
    <property type="entry name" value="Znf_C2H2_type"/>
</dbReference>
<organism evidence="8 9">
    <name type="scientific">Trichuris muris</name>
    <name type="common">Mouse whipworm</name>
    <dbReference type="NCBI Taxonomy" id="70415"/>
    <lineage>
        <taxon>Eukaryota</taxon>
        <taxon>Metazoa</taxon>
        <taxon>Ecdysozoa</taxon>
        <taxon>Nematoda</taxon>
        <taxon>Enoplea</taxon>
        <taxon>Dorylaimia</taxon>
        <taxon>Trichinellida</taxon>
        <taxon>Trichuridae</taxon>
        <taxon>Trichuris</taxon>
    </lineage>
</organism>
<dbReference type="STRING" id="70415.A0A5S6QA78"/>
<dbReference type="GO" id="GO:0045944">
    <property type="term" value="P:positive regulation of transcription by RNA polymerase II"/>
    <property type="evidence" value="ECO:0007669"/>
    <property type="project" value="TreeGrafter"/>
</dbReference>
<sequence length="528" mass="58142">MVLPRALRKRCIENNSIRSGYLRPHQRQPIDEQHLQAVFPVAANSNDADDVVARCGGGGGGGAGAPAGYDGSALIVQCPAGDVGPGQSVASGHGAASPWRPSSCSGGSSEAGACHREDPTERPELALFSWTLLRRQRGRYAGHRRSSAHRPQLIVRNCQIGVSRKERMAEVGRDQFALPTSRKELAEEPLKVENSRPLDLSLPASKKRCRANGYDESNASIFPAKEINFGVNEILTRKDTHRGSVVEGPTTIQLARSGGLPMGPCTTGGSGSLRLDIDSPLQAFARCHLPYMVNPFLGYANLTGVPPPAPEVLRSLAFVPPAFFYPSPVGVNPVAPLGQLGLSHVKIKDGYICKFCGKRFPRSANLTRHLRTHTGEQPYKCQYCERCFSISSNLQRHVRNIHNREKPFRCPLCERCFGQQTNLDRHLRKHDFDNNSASNPNQEEDPTAATACDTHSEQETSSRPVHRSRREEKGTVDEDEEEDDLEEEEDDEEDVEEEDEEEEVHAGRHLSNGRAAQADLDNIRRSVK</sequence>
<dbReference type="PANTHER" id="PTHR24403">
    <property type="entry name" value="ZINC FINGER PROTEIN"/>
    <property type="match status" value="1"/>
</dbReference>
<protein>
    <submittedName>
        <fullName evidence="9">C2H2-type domain-containing protein</fullName>
    </submittedName>
</protein>
<evidence type="ECO:0000256" key="3">
    <source>
        <dbReference type="ARBA" id="ARBA00022771"/>
    </source>
</evidence>
<dbReference type="GO" id="GO:0005634">
    <property type="term" value="C:nucleus"/>
    <property type="evidence" value="ECO:0007669"/>
    <property type="project" value="TreeGrafter"/>
</dbReference>
<dbReference type="Gene3D" id="3.30.160.60">
    <property type="entry name" value="Classic Zinc Finger"/>
    <property type="match status" value="3"/>
</dbReference>
<dbReference type="SUPFAM" id="SSF57667">
    <property type="entry name" value="beta-beta-alpha zinc fingers"/>
    <property type="match status" value="2"/>
</dbReference>
<evidence type="ECO:0000256" key="2">
    <source>
        <dbReference type="ARBA" id="ARBA00022737"/>
    </source>
</evidence>
<proteinExistence type="predicted"/>
<feature type="domain" description="C2H2-type" evidence="7">
    <location>
        <begin position="351"/>
        <end position="378"/>
    </location>
</feature>
<evidence type="ECO:0000259" key="7">
    <source>
        <dbReference type="PROSITE" id="PS50157"/>
    </source>
</evidence>
<dbReference type="PROSITE" id="PS00028">
    <property type="entry name" value="ZINC_FINGER_C2H2_1"/>
    <property type="match status" value="3"/>
</dbReference>
<feature type="domain" description="C2H2-type" evidence="7">
    <location>
        <begin position="379"/>
        <end position="407"/>
    </location>
</feature>
<dbReference type="InterPro" id="IPR050688">
    <property type="entry name" value="Zinc_finger/UBP_domain"/>
</dbReference>
<evidence type="ECO:0000256" key="6">
    <source>
        <dbReference type="SAM" id="MobiDB-lite"/>
    </source>
</evidence>